<feature type="compositionally biased region" description="Polar residues" evidence="1">
    <location>
        <begin position="187"/>
        <end position="201"/>
    </location>
</feature>
<feature type="region of interest" description="Disordered" evidence="1">
    <location>
        <begin position="160"/>
        <end position="225"/>
    </location>
</feature>
<evidence type="ECO:0000313" key="2">
    <source>
        <dbReference type="EMBL" id="GJT46488.1"/>
    </source>
</evidence>
<organism evidence="2 3">
    <name type="scientific">Tanacetum coccineum</name>
    <dbReference type="NCBI Taxonomy" id="301880"/>
    <lineage>
        <taxon>Eukaryota</taxon>
        <taxon>Viridiplantae</taxon>
        <taxon>Streptophyta</taxon>
        <taxon>Embryophyta</taxon>
        <taxon>Tracheophyta</taxon>
        <taxon>Spermatophyta</taxon>
        <taxon>Magnoliopsida</taxon>
        <taxon>eudicotyledons</taxon>
        <taxon>Gunneridae</taxon>
        <taxon>Pentapetalae</taxon>
        <taxon>asterids</taxon>
        <taxon>campanulids</taxon>
        <taxon>Asterales</taxon>
        <taxon>Asteraceae</taxon>
        <taxon>Asteroideae</taxon>
        <taxon>Anthemideae</taxon>
        <taxon>Anthemidinae</taxon>
        <taxon>Tanacetum</taxon>
    </lineage>
</organism>
<protein>
    <submittedName>
        <fullName evidence="2">Uncharacterized protein</fullName>
    </submittedName>
</protein>
<reference evidence="2" key="1">
    <citation type="journal article" date="2022" name="Int. J. Mol. Sci.">
        <title>Draft Genome of Tanacetum Coccineum: Genomic Comparison of Closely Related Tanacetum-Family Plants.</title>
        <authorList>
            <person name="Yamashiro T."/>
            <person name="Shiraishi A."/>
            <person name="Nakayama K."/>
            <person name="Satake H."/>
        </authorList>
    </citation>
    <scope>NUCLEOTIDE SEQUENCE</scope>
</reference>
<dbReference type="EMBL" id="BQNB010015990">
    <property type="protein sequence ID" value="GJT46488.1"/>
    <property type="molecule type" value="Genomic_DNA"/>
</dbReference>
<evidence type="ECO:0000256" key="1">
    <source>
        <dbReference type="SAM" id="MobiDB-lite"/>
    </source>
</evidence>
<keyword evidence="3" id="KW-1185">Reference proteome</keyword>
<reference evidence="2" key="2">
    <citation type="submission" date="2022-01" db="EMBL/GenBank/DDBJ databases">
        <authorList>
            <person name="Yamashiro T."/>
            <person name="Shiraishi A."/>
            <person name="Satake H."/>
            <person name="Nakayama K."/>
        </authorList>
    </citation>
    <scope>NUCLEOTIDE SEQUENCE</scope>
</reference>
<name>A0ABQ5E6K0_9ASTR</name>
<dbReference type="Proteomes" id="UP001151760">
    <property type="component" value="Unassembled WGS sequence"/>
</dbReference>
<proteinExistence type="predicted"/>
<sequence length="225" mass="25419">MTRSSQGAGYASVGDKEKQICTISTVQEGRVLDIEPINAVPIRYAEPTKDGIYEEKEKWVRELSKALCSPYIKRKLSVTNKLQAIEKPVVESIFTGRYPVRYLYAMAALIKSLWLSFSYSGLLQEGFAEVRVEVKIMAIEGLSTGWPTYVHFRLPEPSCTDKTKITRKPSKKRENTDTRTEERARAGSQSQKVNLDQLSKSTLEDKTPKYSKSVPQVSKSFTNNP</sequence>
<evidence type="ECO:0000313" key="3">
    <source>
        <dbReference type="Proteomes" id="UP001151760"/>
    </source>
</evidence>
<comment type="caution">
    <text evidence="2">The sequence shown here is derived from an EMBL/GenBank/DDBJ whole genome shotgun (WGS) entry which is preliminary data.</text>
</comment>
<feature type="compositionally biased region" description="Polar residues" evidence="1">
    <location>
        <begin position="213"/>
        <end position="225"/>
    </location>
</feature>
<gene>
    <name evidence="2" type="ORF">Tco_0955203</name>
</gene>
<feature type="compositionally biased region" description="Basic and acidic residues" evidence="1">
    <location>
        <begin position="172"/>
        <end position="185"/>
    </location>
</feature>
<accession>A0ABQ5E6K0</accession>